<evidence type="ECO:0000313" key="1">
    <source>
        <dbReference type="EMBL" id="RGD81503.1"/>
    </source>
</evidence>
<evidence type="ECO:0000313" key="2">
    <source>
        <dbReference type="Proteomes" id="UP000261032"/>
    </source>
</evidence>
<dbReference type="EMBL" id="QUSL01000027">
    <property type="protein sequence ID" value="RGD81503.1"/>
    <property type="molecule type" value="Genomic_DNA"/>
</dbReference>
<proteinExistence type="predicted"/>
<dbReference type="Proteomes" id="UP000261032">
    <property type="component" value="Unassembled WGS sequence"/>
</dbReference>
<dbReference type="RefSeq" id="WP_117582241.1">
    <property type="nucleotide sequence ID" value="NZ_CP176642.1"/>
</dbReference>
<name>A0A3E3EA55_9FIRM</name>
<comment type="caution">
    <text evidence="1">The sequence shown here is derived from an EMBL/GenBank/DDBJ whole genome shotgun (WGS) entry which is preliminary data.</text>
</comment>
<organism evidence="1 2">
    <name type="scientific">Thomasclavelia ramosa</name>
    <dbReference type="NCBI Taxonomy" id="1547"/>
    <lineage>
        <taxon>Bacteria</taxon>
        <taxon>Bacillati</taxon>
        <taxon>Bacillota</taxon>
        <taxon>Erysipelotrichia</taxon>
        <taxon>Erysipelotrichales</taxon>
        <taxon>Coprobacillaceae</taxon>
        <taxon>Thomasclavelia</taxon>
    </lineage>
</organism>
<gene>
    <name evidence="1" type="ORF">DXB93_14375</name>
</gene>
<dbReference type="AlphaFoldDB" id="A0A3E3EA55"/>
<reference evidence="1 2" key="1">
    <citation type="submission" date="2018-08" db="EMBL/GenBank/DDBJ databases">
        <title>A genome reference for cultivated species of the human gut microbiota.</title>
        <authorList>
            <person name="Zou Y."/>
            <person name="Xue W."/>
            <person name="Luo G."/>
        </authorList>
    </citation>
    <scope>NUCLEOTIDE SEQUENCE [LARGE SCALE GENOMIC DNA]</scope>
    <source>
        <strain evidence="1 2">OM06-4</strain>
    </source>
</reference>
<protein>
    <submittedName>
        <fullName evidence="1">Uncharacterized protein</fullName>
    </submittedName>
</protein>
<sequence>MNKIKKFRAELEKYKEKYALLIKEHIQEEINKIDSDIEISIYSNDIDRIYVTYKEFKFEFTYYYSMLSRESSFRGYGKTNTHGYSYARYTREEQKERDRAYGYVRSILKSVLEDS</sequence>
<accession>A0A3E3EA55</accession>